<evidence type="ECO:0000313" key="1">
    <source>
        <dbReference type="EMBL" id="CAI0458313.1"/>
    </source>
</evidence>
<evidence type="ECO:0000313" key="2">
    <source>
        <dbReference type="Proteomes" id="UP001154282"/>
    </source>
</evidence>
<keyword evidence="2" id="KW-1185">Reference proteome</keyword>
<dbReference type="AlphaFoldDB" id="A0AAV0NI93"/>
<dbReference type="Proteomes" id="UP001154282">
    <property type="component" value="Unassembled WGS sequence"/>
</dbReference>
<comment type="caution">
    <text evidence="1">The sequence shown here is derived from an EMBL/GenBank/DDBJ whole genome shotgun (WGS) entry which is preliminary data.</text>
</comment>
<protein>
    <submittedName>
        <fullName evidence="1">Uncharacterized protein</fullName>
    </submittedName>
</protein>
<proteinExistence type="predicted"/>
<sequence length="38" mass="4243">MSCLVENRVDRPSMGDVVWGLEFAKELQCGSEERVKGS</sequence>
<accession>A0AAV0NI93</accession>
<name>A0AAV0NI93_9ROSI</name>
<dbReference type="EMBL" id="CAMGYJ010000008">
    <property type="protein sequence ID" value="CAI0458313.1"/>
    <property type="molecule type" value="Genomic_DNA"/>
</dbReference>
<reference evidence="1" key="1">
    <citation type="submission" date="2022-08" db="EMBL/GenBank/DDBJ databases">
        <authorList>
            <person name="Gutierrez-Valencia J."/>
        </authorList>
    </citation>
    <scope>NUCLEOTIDE SEQUENCE</scope>
</reference>
<gene>
    <name evidence="1" type="ORF">LITE_LOCUS33470</name>
</gene>
<organism evidence="1 2">
    <name type="scientific">Linum tenue</name>
    <dbReference type="NCBI Taxonomy" id="586396"/>
    <lineage>
        <taxon>Eukaryota</taxon>
        <taxon>Viridiplantae</taxon>
        <taxon>Streptophyta</taxon>
        <taxon>Embryophyta</taxon>
        <taxon>Tracheophyta</taxon>
        <taxon>Spermatophyta</taxon>
        <taxon>Magnoliopsida</taxon>
        <taxon>eudicotyledons</taxon>
        <taxon>Gunneridae</taxon>
        <taxon>Pentapetalae</taxon>
        <taxon>rosids</taxon>
        <taxon>fabids</taxon>
        <taxon>Malpighiales</taxon>
        <taxon>Linaceae</taxon>
        <taxon>Linum</taxon>
    </lineage>
</organism>